<evidence type="ECO:0000313" key="3">
    <source>
        <dbReference type="Proteomes" id="UP001499851"/>
    </source>
</evidence>
<dbReference type="RefSeq" id="WP_344484821.1">
    <property type="nucleotide sequence ID" value="NZ_BAAAQF010000005.1"/>
</dbReference>
<protein>
    <submittedName>
        <fullName evidence="2">Uncharacterized protein</fullName>
    </submittedName>
</protein>
<gene>
    <name evidence="2" type="ORF">GCM10009830_18450</name>
</gene>
<evidence type="ECO:0000313" key="2">
    <source>
        <dbReference type="EMBL" id="GAA1672571.1"/>
    </source>
</evidence>
<dbReference type="EMBL" id="BAAAQF010000005">
    <property type="protein sequence ID" value="GAA1672571.1"/>
    <property type="molecule type" value="Genomic_DNA"/>
</dbReference>
<evidence type="ECO:0000256" key="1">
    <source>
        <dbReference type="SAM" id="MobiDB-lite"/>
    </source>
</evidence>
<keyword evidence="3" id="KW-1185">Reference proteome</keyword>
<feature type="region of interest" description="Disordered" evidence="1">
    <location>
        <begin position="133"/>
        <end position="152"/>
    </location>
</feature>
<organism evidence="2 3">
    <name type="scientific">Glycomyces endophyticus</name>
    <dbReference type="NCBI Taxonomy" id="480996"/>
    <lineage>
        <taxon>Bacteria</taxon>
        <taxon>Bacillati</taxon>
        <taxon>Actinomycetota</taxon>
        <taxon>Actinomycetes</taxon>
        <taxon>Glycomycetales</taxon>
        <taxon>Glycomycetaceae</taxon>
        <taxon>Glycomyces</taxon>
    </lineage>
</organism>
<name>A0ABN2GK10_9ACTN</name>
<reference evidence="2 3" key="1">
    <citation type="journal article" date="2019" name="Int. J. Syst. Evol. Microbiol.">
        <title>The Global Catalogue of Microorganisms (GCM) 10K type strain sequencing project: providing services to taxonomists for standard genome sequencing and annotation.</title>
        <authorList>
            <consortium name="The Broad Institute Genomics Platform"/>
            <consortium name="The Broad Institute Genome Sequencing Center for Infectious Disease"/>
            <person name="Wu L."/>
            <person name="Ma J."/>
        </authorList>
    </citation>
    <scope>NUCLEOTIDE SEQUENCE [LARGE SCALE GENOMIC DNA]</scope>
    <source>
        <strain evidence="2 3">JCM 16001</strain>
    </source>
</reference>
<sequence>MSRLSDLAAFIAEDKREAESLESVLLGSRDLANDLRAAFAAFGAERKTLQLNAVADLLGAAQNSRWLTVGHLEDALLILKGAMTGSYPAAGGLALRTAPDGVRVLLGRYGGVEVSLRIAEGYRPRVARLRERLGMPDAPPPEVDTTGDDGLPKRERLTRKLIRGGADVHAQFKDTANTSLAIGGLERHGDDTPPATGEGVASVVILSVATLDGLARAARHWSRRAT</sequence>
<comment type="caution">
    <text evidence="2">The sequence shown here is derived from an EMBL/GenBank/DDBJ whole genome shotgun (WGS) entry which is preliminary data.</text>
</comment>
<dbReference type="Proteomes" id="UP001499851">
    <property type="component" value="Unassembled WGS sequence"/>
</dbReference>
<proteinExistence type="predicted"/>
<accession>A0ABN2GK10</accession>